<sequence>MVSVFSSISSISKPGYIPVDSLGKTYELTMLHVLHITKEEKNHKHKTCWLCYSRVYLVIRKKLYLYIPIKIKYINPKKSGTKEHPRDREKITSKRNQTAKFNISVTNEKQVNL</sequence>
<feature type="compositionally biased region" description="Polar residues" evidence="1">
    <location>
        <begin position="94"/>
        <end position="113"/>
    </location>
</feature>
<accession>A0AAN8XI70</accession>
<protein>
    <submittedName>
        <fullName evidence="2">Uncharacterized protein</fullName>
    </submittedName>
</protein>
<dbReference type="EMBL" id="JAXCGZ010005801">
    <property type="protein sequence ID" value="KAK7080758.1"/>
    <property type="molecule type" value="Genomic_DNA"/>
</dbReference>
<proteinExistence type="predicted"/>
<feature type="region of interest" description="Disordered" evidence="1">
    <location>
        <begin position="77"/>
        <end position="113"/>
    </location>
</feature>
<evidence type="ECO:0000313" key="2">
    <source>
        <dbReference type="EMBL" id="KAK7080758.1"/>
    </source>
</evidence>
<dbReference type="AlphaFoldDB" id="A0AAN8XI70"/>
<keyword evidence="3" id="KW-1185">Reference proteome</keyword>
<evidence type="ECO:0000313" key="3">
    <source>
        <dbReference type="Proteomes" id="UP001381693"/>
    </source>
</evidence>
<organism evidence="2 3">
    <name type="scientific">Halocaridina rubra</name>
    <name type="common">Hawaiian red shrimp</name>
    <dbReference type="NCBI Taxonomy" id="373956"/>
    <lineage>
        <taxon>Eukaryota</taxon>
        <taxon>Metazoa</taxon>
        <taxon>Ecdysozoa</taxon>
        <taxon>Arthropoda</taxon>
        <taxon>Crustacea</taxon>
        <taxon>Multicrustacea</taxon>
        <taxon>Malacostraca</taxon>
        <taxon>Eumalacostraca</taxon>
        <taxon>Eucarida</taxon>
        <taxon>Decapoda</taxon>
        <taxon>Pleocyemata</taxon>
        <taxon>Caridea</taxon>
        <taxon>Atyoidea</taxon>
        <taxon>Atyidae</taxon>
        <taxon>Halocaridina</taxon>
    </lineage>
</organism>
<reference evidence="2 3" key="1">
    <citation type="submission" date="2023-11" db="EMBL/GenBank/DDBJ databases">
        <title>Halocaridina rubra genome assembly.</title>
        <authorList>
            <person name="Smith C."/>
        </authorList>
    </citation>
    <scope>NUCLEOTIDE SEQUENCE [LARGE SCALE GENOMIC DNA]</scope>
    <source>
        <strain evidence="2">EP-1</strain>
        <tissue evidence="2">Whole</tissue>
    </source>
</reference>
<name>A0AAN8XI70_HALRR</name>
<dbReference type="Proteomes" id="UP001381693">
    <property type="component" value="Unassembled WGS sequence"/>
</dbReference>
<feature type="compositionally biased region" description="Basic and acidic residues" evidence="1">
    <location>
        <begin position="80"/>
        <end position="92"/>
    </location>
</feature>
<comment type="caution">
    <text evidence="2">The sequence shown here is derived from an EMBL/GenBank/DDBJ whole genome shotgun (WGS) entry which is preliminary data.</text>
</comment>
<evidence type="ECO:0000256" key="1">
    <source>
        <dbReference type="SAM" id="MobiDB-lite"/>
    </source>
</evidence>
<gene>
    <name evidence="2" type="ORF">SK128_028375</name>
</gene>